<feature type="transmembrane region" description="Helical" evidence="5">
    <location>
        <begin position="242"/>
        <end position="262"/>
    </location>
</feature>
<keyword evidence="8" id="KW-1185">Reference proteome</keyword>
<dbReference type="InterPro" id="IPR011701">
    <property type="entry name" value="MFS"/>
</dbReference>
<dbReference type="PANTHER" id="PTHR11662:SF285">
    <property type="entry name" value="HEXURONATE TRANSPORTER"/>
    <property type="match status" value="1"/>
</dbReference>
<keyword evidence="2 5" id="KW-0812">Transmembrane</keyword>
<keyword evidence="3 5" id="KW-1133">Transmembrane helix</keyword>
<evidence type="ECO:0000313" key="8">
    <source>
        <dbReference type="Proteomes" id="UP000182427"/>
    </source>
</evidence>
<dbReference type="InterPro" id="IPR020846">
    <property type="entry name" value="MFS_dom"/>
</dbReference>
<dbReference type="GO" id="GO:0016020">
    <property type="term" value="C:membrane"/>
    <property type="evidence" value="ECO:0007669"/>
    <property type="project" value="UniProtKB-SubCell"/>
</dbReference>
<evidence type="ECO:0000256" key="4">
    <source>
        <dbReference type="ARBA" id="ARBA00023136"/>
    </source>
</evidence>
<sequence>MSPLEPTADLSPGQRRTHVGNVRWTICAMLFVATTINYMDRQVLSLLKPTLQHSIGLSEEGYGNIIAMFQVAYAVGLLGVGRLIDKVGTRLGYSLVMAVWSMAALAHAFVSTVTGFGVARIALGLGESGNFPAAIKTVADWFPRSERSLATGIFNAGATAGAIICPLTIPWITIHYGWHAAFLFTGLIGLPWIIWWWFYYRKPKEHPTLTGEELRHIYEENAEQMDAANIPWLKLLTYRQTWGIVLGKGLTDPIWWFYLFWIPGYLDSRFHVDLKNLGLPIIVVYLTSTVGGILGGWLPALFEKLGLHGAKARYGAMFFCALFSLPMLYISHVNDMWTAVALLSLATAGHQGWSANVYTCASDVFPNSVVGSVVGLAGMVGSILGTLLSVEAGRILQLTGSYNTLFILAGSIYMVAFVCLQIFAPGLRRADVPVNPERLGA</sequence>
<dbReference type="PIRSF" id="PIRSF002808">
    <property type="entry name" value="Hexose_phosphate_transp"/>
    <property type="match status" value="1"/>
</dbReference>
<reference evidence="7 8" key="1">
    <citation type="submission" date="2016-10" db="EMBL/GenBank/DDBJ databases">
        <authorList>
            <person name="de Groot N.N."/>
        </authorList>
    </citation>
    <scope>NUCLEOTIDE SEQUENCE [LARGE SCALE GENOMIC DNA]</scope>
    <source>
        <strain evidence="7 8">GAS232</strain>
    </source>
</reference>
<dbReference type="PANTHER" id="PTHR11662">
    <property type="entry name" value="SOLUTE CARRIER FAMILY 17"/>
    <property type="match status" value="1"/>
</dbReference>
<gene>
    <name evidence="7" type="ORF">SAMN05444167_3752</name>
</gene>
<evidence type="ECO:0000313" key="7">
    <source>
        <dbReference type="EMBL" id="SDF93646.1"/>
    </source>
</evidence>
<evidence type="ECO:0000259" key="6">
    <source>
        <dbReference type="PROSITE" id="PS50850"/>
    </source>
</evidence>
<feature type="transmembrane region" description="Helical" evidence="5">
    <location>
        <begin position="178"/>
        <end position="199"/>
    </location>
</feature>
<feature type="domain" description="Major facilitator superfamily (MFS) profile" evidence="6">
    <location>
        <begin position="26"/>
        <end position="428"/>
    </location>
</feature>
<protein>
    <submittedName>
        <fullName evidence="7">MFS transporter, ACS family, hexuronate transporter</fullName>
    </submittedName>
</protein>
<dbReference type="GO" id="GO:0015134">
    <property type="term" value="F:hexuronate transmembrane transporter activity"/>
    <property type="evidence" value="ECO:0007669"/>
    <property type="project" value="TreeGrafter"/>
</dbReference>
<dbReference type="InterPro" id="IPR050382">
    <property type="entry name" value="MFS_Na/Anion_cotransporter"/>
</dbReference>
<dbReference type="InterPro" id="IPR036259">
    <property type="entry name" value="MFS_trans_sf"/>
</dbReference>
<feature type="transmembrane region" description="Helical" evidence="5">
    <location>
        <begin position="90"/>
        <end position="110"/>
    </location>
</feature>
<dbReference type="InterPro" id="IPR000849">
    <property type="entry name" value="Sugar_P_transporter"/>
</dbReference>
<dbReference type="RefSeq" id="WP_231966615.1">
    <property type="nucleotide sequence ID" value="NZ_LT629690.1"/>
</dbReference>
<feature type="transmembrane region" description="Helical" evidence="5">
    <location>
        <begin position="314"/>
        <end position="332"/>
    </location>
</feature>
<evidence type="ECO:0000256" key="3">
    <source>
        <dbReference type="ARBA" id="ARBA00022989"/>
    </source>
</evidence>
<feature type="transmembrane region" description="Helical" evidence="5">
    <location>
        <begin position="402"/>
        <end position="424"/>
    </location>
</feature>
<dbReference type="AlphaFoldDB" id="A0A1G7Q562"/>
<feature type="transmembrane region" description="Helical" evidence="5">
    <location>
        <begin position="22"/>
        <end position="40"/>
    </location>
</feature>
<dbReference type="Proteomes" id="UP000182427">
    <property type="component" value="Chromosome I"/>
</dbReference>
<keyword evidence="4 5" id="KW-0472">Membrane</keyword>
<organism evidence="7 8">
    <name type="scientific">Terriglobus roseus</name>
    <dbReference type="NCBI Taxonomy" id="392734"/>
    <lineage>
        <taxon>Bacteria</taxon>
        <taxon>Pseudomonadati</taxon>
        <taxon>Acidobacteriota</taxon>
        <taxon>Terriglobia</taxon>
        <taxon>Terriglobales</taxon>
        <taxon>Acidobacteriaceae</taxon>
        <taxon>Terriglobus</taxon>
    </lineage>
</organism>
<dbReference type="Pfam" id="PF07690">
    <property type="entry name" value="MFS_1"/>
    <property type="match status" value="1"/>
</dbReference>
<evidence type="ECO:0000256" key="5">
    <source>
        <dbReference type="SAM" id="Phobius"/>
    </source>
</evidence>
<dbReference type="SUPFAM" id="SSF103473">
    <property type="entry name" value="MFS general substrate transporter"/>
    <property type="match status" value="1"/>
</dbReference>
<comment type="subcellular location">
    <subcellularLocation>
        <location evidence="1">Membrane</location>
        <topology evidence="1">Multi-pass membrane protein</topology>
    </subcellularLocation>
</comment>
<dbReference type="PROSITE" id="PS50850">
    <property type="entry name" value="MFS"/>
    <property type="match status" value="1"/>
</dbReference>
<feature type="transmembrane region" description="Helical" evidence="5">
    <location>
        <begin position="282"/>
        <end position="302"/>
    </location>
</feature>
<proteinExistence type="predicted"/>
<accession>A0A1G7Q562</accession>
<dbReference type="CDD" id="cd17319">
    <property type="entry name" value="MFS_ExuT_GudP_like"/>
    <property type="match status" value="1"/>
</dbReference>
<feature type="transmembrane region" description="Helical" evidence="5">
    <location>
        <begin position="153"/>
        <end position="172"/>
    </location>
</feature>
<feature type="transmembrane region" description="Helical" evidence="5">
    <location>
        <begin position="61"/>
        <end position="84"/>
    </location>
</feature>
<evidence type="ECO:0000256" key="2">
    <source>
        <dbReference type="ARBA" id="ARBA00022692"/>
    </source>
</evidence>
<name>A0A1G7Q562_9BACT</name>
<dbReference type="EMBL" id="LT629690">
    <property type="protein sequence ID" value="SDF93646.1"/>
    <property type="molecule type" value="Genomic_DNA"/>
</dbReference>
<evidence type="ECO:0000256" key="1">
    <source>
        <dbReference type="ARBA" id="ARBA00004141"/>
    </source>
</evidence>
<dbReference type="Gene3D" id="1.20.1250.20">
    <property type="entry name" value="MFS general substrate transporter like domains"/>
    <property type="match status" value="2"/>
</dbReference>
<feature type="transmembrane region" description="Helical" evidence="5">
    <location>
        <begin position="369"/>
        <end position="390"/>
    </location>
</feature>